<gene>
    <name evidence="1" type="ORF">DNF10_01305</name>
</gene>
<organism evidence="1">
    <name type="scientific">Fusobacterium nucleatum</name>
    <dbReference type="NCBI Taxonomy" id="851"/>
    <lineage>
        <taxon>Bacteria</taxon>
        <taxon>Fusobacteriati</taxon>
        <taxon>Fusobacteriota</taxon>
        <taxon>Fusobacteriia</taxon>
        <taxon>Fusobacteriales</taxon>
        <taxon>Fusobacteriaceae</taxon>
        <taxon>Fusobacterium</taxon>
    </lineage>
</organism>
<reference evidence="1" key="1">
    <citation type="submission" date="2018-06" db="EMBL/GenBank/DDBJ databases">
        <title>Sequence of the Fusobacterium nucleatum str. 12230 genome.</title>
        <authorList>
            <person name="Navarre W."/>
        </authorList>
    </citation>
    <scope>NUCLEOTIDE SEQUENCE [LARGE SCALE GENOMIC DNA]</scope>
    <source>
        <strain evidence="1">12230</strain>
    </source>
</reference>
<dbReference type="AlphaFoldDB" id="A0A323U012"/>
<sequence>MEDQEKNKEYQNEKNYIVDLEELGFLKLKKNDLSFEEERYKKKYKILQYDSKEVREFISKLRNIKVNEERIVEKELKSKKNEKFPNKFLFKDVSMGRDIHEILLYFLSKEEKEDYYDSISSIKNKKNEYIGFNRKIIKTWKCRYKGTEYINEKCSYIEKINLILASINISKKNIFYPVSENIIDNLNSIEIDNLNVIEEILDGGSEVMKYNIANASGEEFFTYCYHDALVQLLVYDFLHYNFSNEEKEENFNKIENFLKEYFNYLEQLSKKIDSINREGEIYNDFKDFLILNANLFKEKQKLKDIDLFQEYSLKTKPLSKEKDFLFFLSKQFETLKNPQSLIFCGDFLDLDIVKGKVDKENGFSNLNNFQNLEVFKKSDISEILYGSRKPKNNFNEEQEALKNILSNYIFFSNANLQMQKAIISIVTQEKSLIYPFRKQLKSLITDEELRNNNRVISILRTLLTREMYKEKNNEEGFKKSNILQKKIIEILLKINSIKDSSKRIKIKKKFFEDFFKTLIKIQKKKIIISPLPSKLLLLNI</sequence>
<dbReference type="EMBL" id="QKOC01000001">
    <property type="protein sequence ID" value="PZA05509.1"/>
    <property type="molecule type" value="Genomic_DNA"/>
</dbReference>
<name>A0A323U012_FUSNU</name>
<evidence type="ECO:0000313" key="1">
    <source>
        <dbReference type="EMBL" id="PZA05509.1"/>
    </source>
</evidence>
<protein>
    <submittedName>
        <fullName evidence="1">Uncharacterized protein</fullName>
    </submittedName>
</protein>
<comment type="caution">
    <text evidence="1">The sequence shown here is derived from an EMBL/GenBank/DDBJ whole genome shotgun (WGS) entry which is preliminary data.</text>
</comment>
<accession>A0A323U012</accession>
<proteinExistence type="predicted"/>